<organism evidence="1 2">
    <name type="scientific">Mytilus edulis</name>
    <name type="common">Blue mussel</name>
    <dbReference type="NCBI Taxonomy" id="6550"/>
    <lineage>
        <taxon>Eukaryota</taxon>
        <taxon>Metazoa</taxon>
        <taxon>Spiralia</taxon>
        <taxon>Lophotrochozoa</taxon>
        <taxon>Mollusca</taxon>
        <taxon>Bivalvia</taxon>
        <taxon>Autobranchia</taxon>
        <taxon>Pteriomorphia</taxon>
        <taxon>Mytilida</taxon>
        <taxon>Mytiloidea</taxon>
        <taxon>Mytilidae</taxon>
        <taxon>Mytilinae</taxon>
        <taxon>Mytilus</taxon>
    </lineage>
</organism>
<evidence type="ECO:0000313" key="2">
    <source>
        <dbReference type="Proteomes" id="UP000683360"/>
    </source>
</evidence>
<gene>
    <name evidence="1" type="ORF">MEDL_45611</name>
</gene>
<protein>
    <submittedName>
        <fullName evidence="1">Uncharacterized protein</fullName>
    </submittedName>
</protein>
<sequence>MTSHKRVQHTDTSDNPIQYLKSKIDDCYPFFEEKAADFRKRDDDEVDKHNKVTEEIFNRKNEVKDAVTKEALALVEVMKSIWDTDSNPVKSERERLCQVFKVDFPEINGLVSLNEDICVMFNKDDRRFKYFTISDFKFITVKNDIKDVSTKERYGSVKIFDITNYKEEILVSDDTFQLRRLKNDGTFQKVAPSITIDQLSFYGIHAVK</sequence>
<keyword evidence="2" id="KW-1185">Reference proteome</keyword>
<proteinExistence type="predicted"/>
<comment type="caution">
    <text evidence="1">The sequence shown here is derived from an EMBL/GenBank/DDBJ whole genome shotgun (WGS) entry which is preliminary data.</text>
</comment>
<evidence type="ECO:0000313" key="1">
    <source>
        <dbReference type="EMBL" id="CAG2233018.1"/>
    </source>
</evidence>
<accession>A0A8S3TNZ4</accession>
<dbReference type="Proteomes" id="UP000683360">
    <property type="component" value="Unassembled WGS sequence"/>
</dbReference>
<dbReference type="EMBL" id="CAJPWZ010002196">
    <property type="protein sequence ID" value="CAG2233018.1"/>
    <property type="molecule type" value="Genomic_DNA"/>
</dbReference>
<reference evidence="1" key="1">
    <citation type="submission" date="2021-03" db="EMBL/GenBank/DDBJ databases">
        <authorList>
            <person name="Bekaert M."/>
        </authorList>
    </citation>
    <scope>NUCLEOTIDE SEQUENCE</scope>
</reference>
<dbReference type="AlphaFoldDB" id="A0A8S3TNZ4"/>
<name>A0A8S3TNZ4_MYTED</name>